<evidence type="ECO:0000313" key="13">
    <source>
        <dbReference type="EMBL" id="GAA0563601.1"/>
    </source>
</evidence>
<dbReference type="PANTHER" id="PTHR47637:SF1">
    <property type="entry name" value="CHAPERONE SURA"/>
    <property type="match status" value="1"/>
</dbReference>
<dbReference type="InterPro" id="IPR000297">
    <property type="entry name" value="PPIase_PpiC"/>
</dbReference>
<feature type="region of interest" description="Disordered" evidence="10">
    <location>
        <begin position="28"/>
        <end position="60"/>
    </location>
</feature>
<proteinExistence type="predicted"/>
<keyword evidence="14" id="KW-1185">Reference proteome</keyword>
<evidence type="ECO:0000256" key="8">
    <source>
        <dbReference type="ARBA" id="ARBA00031484"/>
    </source>
</evidence>
<gene>
    <name evidence="13" type="ORF">GCM10008942_10040</name>
</gene>
<evidence type="ECO:0000256" key="10">
    <source>
        <dbReference type="SAM" id="MobiDB-lite"/>
    </source>
</evidence>
<evidence type="ECO:0000256" key="7">
    <source>
        <dbReference type="ARBA" id="ARBA00030642"/>
    </source>
</evidence>
<dbReference type="Pfam" id="PF09312">
    <property type="entry name" value="SurA_N"/>
    <property type="match status" value="1"/>
</dbReference>
<evidence type="ECO:0000256" key="4">
    <source>
        <dbReference type="ARBA" id="ARBA00023110"/>
    </source>
</evidence>
<evidence type="ECO:0000256" key="3">
    <source>
        <dbReference type="ARBA" id="ARBA00022764"/>
    </source>
</evidence>
<evidence type="ECO:0000256" key="2">
    <source>
        <dbReference type="ARBA" id="ARBA00022729"/>
    </source>
</evidence>
<keyword evidence="6 9" id="KW-0413">Isomerase</keyword>
<dbReference type="Gene3D" id="3.10.50.40">
    <property type="match status" value="1"/>
</dbReference>
<dbReference type="InterPro" id="IPR027304">
    <property type="entry name" value="Trigger_fact/SurA_dom_sf"/>
</dbReference>
<reference evidence="13 14" key="1">
    <citation type="journal article" date="2019" name="Int. J. Syst. Evol. Microbiol.">
        <title>The Global Catalogue of Microorganisms (GCM) 10K type strain sequencing project: providing services to taxonomists for standard genome sequencing and annotation.</title>
        <authorList>
            <consortium name="The Broad Institute Genomics Platform"/>
            <consortium name="The Broad Institute Genome Sequencing Center for Infectious Disease"/>
            <person name="Wu L."/>
            <person name="Ma J."/>
        </authorList>
    </citation>
    <scope>NUCLEOTIDE SEQUENCE [LARGE SCALE GENOMIC DNA]</scope>
    <source>
        <strain evidence="13 14">JCM 15089</strain>
    </source>
</reference>
<name>A0ABN1EC96_9PROT</name>
<dbReference type="SUPFAM" id="SSF109998">
    <property type="entry name" value="Triger factor/SurA peptide-binding domain-like"/>
    <property type="match status" value="1"/>
</dbReference>
<sequence>MHSKNHALTGLMAALAFVALAGAEPLQREARAEPAPAATPTGATPAPAAPDAKAKGKKSHEENGIVALVNDLPITSYELKQRMNLVFVTTKVPDNPEIKKKIREQVIEQLETEILQRQEAQKNDITISAVEVDKYMQGILDDNHMTKEQLTEVLAKGGVNIATFRAQLAAQILWQKAVQEHYAGRVNISPEAVDAEMARIREGINKAHFSVSEIFLAVDNPDLDEKVKKKVEDLATQIKGGSPFAEVARQFSQSPSAAQGGDIGTVYDGQLAPELNTALTKMTTGEMSTPIRSIGGYYILALRQRFEPSNATIEDIQPAQRELPATVSLGRLLLRLPPKPAPDYLTKVNEIAKQIQMAVSQAPSGCELAQKIPASAPGVLYMPLGPTRVADLNAEARNALQKTEIGGAAEPFRSDAGIEIFVRCEQKIAKKIAFKIPTREQVENQLFSEQISALARRYQRDLRRNANIEVR</sequence>
<dbReference type="InterPro" id="IPR015391">
    <property type="entry name" value="SurA_N"/>
</dbReference>
<organism evidence="13 14">
    <name type="scientific">Rhizomicrobium electricum</name>
    <dbReference type="NCBI Taxonomy" id="480070"/>
    <lineage>
        <taxon>Bacteria</taxon>
        <taxon>Pseudomonadati</taxon>
        <taxon>Pseudomonadota</taxon>
        <taxon>Alphaproteobacteria</taxon>
        <taxon>Micropepsales</taxon>
        <taxon>Micropepsaceae</taxon>
        <taxon>Rhizomicrobium</taxon>
    </lineage>
</organism>
<keyword evidence="5" id="KW-0143">Chaperone</keyword>
<feature type="signal peptide" evidence="11">
    <location>
        <begin position="1"/>
        <end position="23"/>
    </location>
</feature>
<feature type="domain" description="PpiC" evidence="12">
    <location>
        <begin position="206"/>
        <end position="304"/>
    </location>
</feature>
<evidence type="ECO:0000256" key="6">
    <source>
        <dbReference type="ARBA" id="ARBA00023235"/>
    </source>
</evidence>
<dbReference type="InterPro" id="IPR023058">
    <property type="entry name" value="PPIase_PpiC_CS"/>
</dbReference>
<dbReference type="InterPro" id="IPR050280">
    <property type="entry name" value="OMP_Chaperone_SurA"/>
</dbReference>
<dbReference type="Gene3D" id="1.10.4030.10">
    <property type="entry name" value="Porin chaperone SurA, peptide-binding domain"/>
    <property type="match status" value="1"/>
</dbReference>
<dbReference type="SUPFAM" id="SSF54534">
    <property type="entry name" value="FKBP-like"/>
    <property type="match status" value="1"/>
</dbReference>
<dbReference type="Pfam" id="PF00639">
    <property type="entry name" value="Rotamase"/>
    <property type="match status" value="1"/>
</dbReference>
<dbReference type="PANTHER" id="PTHR47637">
    <property type="entry name" value="CHAPERONE SURA"/>
    <property type="match status" value="1"/>
</dbReference>
<protein>
    <recommendedName>
        <fullName evidence="1">Parvulin-like PPIase</fullName>
    </recommendedName>
    <alternativeName>
        <fullName evidence="7">Peptidyl-prolyl cis-trans isomerase plp</fullName>
    </alternativeName>
    <alternativeName>
        <fullName evidence="8">Rotamase plp</fullName>
    </alternativeName>
</protein>
<dbReference type="RefSeq" id="WP_166932639.1">
    <property type="nucleotide sequence ID" value="NZ_BAAADD010000002.1"/>
</dbReference>
<keyword evidence="2 11" id="KW-0732">Signal</keyword>
<evidence type="ECO:0000313" key="14">
    <source>
        <dbReference type="Proteomes" id="UP001499951"/>
    </source>
</evidence>
<dbReference type="InterPro" id="IPR046357">
    <property type="entry name" value="PPIase_dom_sf"/>
</dbReference>
<keyword evidence="3" id="KW-0574">Periplasm</keyword>
<feature type="compositionally biased region" description="Low complexity" evidence="10">
    <location>
        <begin position="33"/>
        <end position="51"/>
    </location>
</feature>
<dbReference type="Proteomes" id="UP001499951">
    <property type="component" value="Unassembled WGS sequence"/>
</dbReference>
<comment type="caution">
    <text evidence="13">The sequence shown here is derived from an EMBL/GenBank/DDBJ whole genome shotgun (WGS) entry which is preliminary data.</text>
</comment>
<dbReference type="EMBL" id="BAAADD010000002">
    <property type="protein sequence ID" value="GAA0563601.1"/>
    <property type="molecule type" value="Genomic_DNA"/>
</dbReference>
<evidence type="ECO:0000256" key="1">
    <source>
        <dbReference type="ARBA" id="ARBA00018370"/>
    </source>
</evidence>
<evidence type="ECO:0000259" key="12">
    <source>
        <dbReference type="PROSITE" id="PS50198"/>
    </source>
</evidence>
<accession>A0ABN1EC96</accession>
<evidence type="ECO:0000256" key="11">
    <source>
        <dbReference type="SAM" id="SignalP"/>
    </source>
</evidence>
<keyword evidence="4 9" id="KW-0697">Rotamase</keyword>
<evidence type="ECO:0000256" key="5">
    <source>
        <dbReference type="ARBA" id="ARBA00023186"/>
    </source>
</evidence>
<evidence type="ECO:0000256" key="9">
    <source>
        <dbReference type="PROSITE-ProRule" id="PRU00278"/>
    </source>
</evidence>
<feature type="chain" id="PRO_5046059883" description="Parvulin-like PPIase" evidence="11">
    <location>
        <begin position="24"/>
        <end position="471"/>
    </location>
</feature>
<dbReference type="PROSITE" id="PS50198">
    <property type="entry name" value="PPIC_PPIASE_2"/>
    <property type="match status" value="1"/>
</dbReference>
<dbReference type="PROSITE" id="PS01096">
    <property type="entry name" value="PPIC_PPIASE_1"/>
    <property type="match status" value="1"/>
</dbReference>